<comment type="caution">
    <text evidence="1">The sequence shown here is derived from an EMBL/GenBank/DDBJ whole genome shotgun (WGS) entry which is preliminary data.</text>
</comment>
<sequence>MSADDFQAAVQRLLTQVGHWETGRWAHAATATPGTRGDLVHTLVQRLADLGADAEHRPHHPVPREHDMILPDQLRVLSDDLLAATPSPELLTEATTAITSVRAAL</sequence>
<keyword evidence="2" id="KW-1185">Reference proteome</keyword>
<protein>
    <submittedName>
        <fullName evidence="1">Uncharacterized protein</fullName>
    </submittedName>
</protein>
<reference evidence="1" key="1">
    <citation type="submission" date="2021-03" db="EMBL/GenBank/DDBJ databases">
        <title>Whole genome shotgun sequence of Actinoplanes consettensis NBRC 14913.</title>
        <authorList>
            <person name="Komaki H."/>
            <person name="Tamura T."/>
        </authorList>
    </citation>
    <scope>NUCLEOTIDE SEQUENCE</scope>
    <source>
        <strain evidence="1">NBRC 14913</strain>
    </source>
</reference>
<dbReference type="RefSeq" id="WP_212999966.1">
    <property type="nucleotide sequence ID" value="NZ_BAAATW010000021.1"/>
</dbReference>
<evidence type="ECO:0000313" key="2">
    <source>
        <dbReference type="Proteomes" id="UP000680865"/>
    </source>
</evidence>
<gene>
    <name evidence="1" type="ORF">Aco04nite_53310</name>
</gene>
<name>A0A919SRI5_9ACTN</name>
<dbReference type="Proteomes" id="UP000680865">
    <property type="component" value="Unassembled WGS sequence"/>
</dbReference>
<proteinExistence type="predicted"/>
<accession>A0A919SRI5</accession>
<dbReference type="AlphaFoldDB" id="A0A919SRI5"/>
<dbReference type="EMBL" id="BOQP01000029">
    <property type="protein sequence ID" value="GIM77015.1"/>
    <property type="molecule type" value="Genomic_DNA"/>
</dbReference>
<evidence type="ECO:0000313" key="1">
    <source>
        <dbReference type="EMBL" id="GIM77015.1"/>
    </source>
</evidence>
<organism evidence="1 2">
    <name type="scientific">Winogradskya consettensis</name>
    <dbReference type="NCBI Taxonomy" id="113560"/>
    <lineage>
        <taxon>Bacteria</taxon>
        <taxon>Bacillati</taxon>
        <taxon>Actinomycetota</taxon>
        <taxon>Actinomycetes</taxon>
        <taxon>Micromonosporales</taxon>
        <taxon>Micromonosporaceae</taxon>
        <taxon>Winogradskya</taxon>
    </lineage>
</organism>